<keyword evidence="1" id="KW-0812">Transmembrane</keyword>
<organism evidence="2 3">
    <name type="scientific">Rhizobium etli bv. mimosae str. IE4771</name>
    <dbReference type="NCBI Taxonomy" id="1432050"/>
    <lineage>
        <taxon>Bacteria</taxon>
        <taxon>Pseudomonadati</taxon>
        <taxon>Pseudomonadota</taxon>
        <taxon>Alphaproteobacteria</taxon>
        <taxon>Hyphomicrobiales</taxon>
        <taxon>Rhizobiaceae</taxon>
        <taxon>Rhizobium/Agrobacterium group</taxon>
        <taxon>Rhizobium</taxon>
    </lineage>
</organism>
<gene>
    <name evidence="2" type="ORF">IE4771_PD00533</name>
</gene>
<dbReference type="RefSeq" id="WP_040112401.1">
    <property type="nucleotide sequence ID" value="NZ_CP006990.1"/>
</dbReference>
<dbReference type="HOGENOM" id="CLU_084465_0_0_5"/>
<feature type="transmembrane region" description="Helical" evidence="1">
    <location>
        <begin position="59"/>
        <end position="78"/>
    </location>
</feature>
<dbReference type="PANTHER" id="PTHR36832">
    <property type="entry name" value="SLR1174 PROTEIN-RELATED"/>
    <property type="match status" value="1"/>
</dbReference>
<dbReference type="PANTHER" id="PTHR36832:SF1">
    <property type="entry name" value="SLR1174 PROTEIN"/>
    <property type="match status" value="1"/>
</dbReference>
<reference evidence="2 3" key="1">
    <citation type="submission" date="2013-12" db="EMBL/GenBank/DDBJ databases">
        <title>Complete genome sequence of Rhizobium etli bv. mimosae IE4771.</title>
        <authorList>
            <person name="Bustos P."/>
            <person name="Santamaria R.I."/>
            <person name="Lozano L."/>
            <person name="Ormeno-Orrillo E."/>
            <person name="Rogel M.A."/>
            <person name="Romero D."/>
            <person name="Cevallos M.A."/>
            <person name="Martinez-Romero E."/>
            <person name="Gonzalez V."/>
        </authorList>
    </citation>
    <scope>NUCLEOTIDE SEQUENCE [LARGE SCALE GENOMIC DNA]</scope>
    <source>
        <strain evidence="2 3">IE4771</strain>
        <plasmid evidence="3">Plasmid pRetIE4771d</plasmid>
    </source>
</reference>
<geneLocation type="plasmid" evidence="2 3">
    <name>pRetIE4771d</name>
</geneLocation>
<feature type="transmembrane region" description="Helical" evidence="1">
    <location>
        <begin position="113"/>
        <end position="133"/>
    </location>
</feature>
<proteinExistence type="predicted"/>
<keyword evidence="1" id="KW-1133">Transmembrane helix</keyword>
<name>A0A060IBJ8_RHIET</name>
<dbReference type="KEGG" id="rei:IE4771_PD00533"/>
<feature type="transmembrane region" description="Helical" evidence="1">
    <location>
        <begin position="178"/>
        <end position="197"/>
    </location>
</feature>
<evidence type="ECO:0000256" key="1">
    <source>
        <dbReference type="SAM" id="Phobius"/>
    </source>
</evidence>
<dbReference type="InterPro" id="IPR010390">
    <property type="entry name" value="ABC-2_transporter-like"/>
</dbReference>
<dbReference type="Proteomes" id="UP000027180">
    <property type="component" value="Plasmid pRetIE4771d"/>
</dbReference>
<keyword evidence="1" id="KW-0472">Membrane</keyword>
<dbReference type="EMBL" id="CP006990">
    <property type="protein sequence ID" value="AIC31087.1"/>
    <property type="molecule type" value="Genomic_DNA"/>
</dbReference>
<dbReference type="OrthoDB" id="8582979at2"/>
<accession>A0A060IBJ8</accession>
<evidence type="ECO:0000313" key="2">
    <source>
        <dbReference type="EMBL" id="AIC31087.1"/>
    </source>
</evidence>
<sequence>MRSFVAFAVAAVRQQTGYRAEILSMVLGAIIEVFARISIWKAVYGGQHAVAGVTLPQMIAYAIIGATLLSNWDAALVVREIGAAIRTGQIGNTLIRPASFPVMLFAENLGPRLFNFAAVCTPVIIIFSLLYGLLPPASLAHGLLFIGYVAVSTTLLLLISILFGLLSFWVFDAHSLEWFMRGFGALLSGGLVPLWFFPPVLAETAHVLPFAWITYYPMAVYLGQLDLVSSLTYLAVGLCWIAGLVGLIAALWSRACRRIVVQGG</sequence>
<protein>
    <submittedName>
        <fullName evidence="2">Inner membrane transporter protein</fullName>
    </submittedName>
</protein>
<dbReference type="AlphaFoldDB" id="A0A060IBJ8"/>
<dbReference type="Pfam" id="PF06182">
    <property type="entry name" value="ABC2_membrane_6"/>
    <property type="match status" value="1"/>
</dbReference>
<evidence type="ECO:0000313" key="3">
    <source>
        <dbReference type="Proteomes" id="UP000027180"/>
    </source>
</evidence>
<keyword evidence="2" id="KW-0614">Plasmid</keyword>
<feature type="transmembrane region" description="Helical" evidence="1">
    <location>
        <begin position="231"/>
        <end position="252"/>
    </location>
</feature>
<feature type="transmembrane region" description="Helical" evidence="1">
    <location>
        <begin position="145"/>
        <end position="171"/>
    </location>
</feature>
<feature type="transmembrane region" description="Helical" evidence="1">
    <location>
        <begin position="20"/>
        <end position="39"/>
    </location>
</feature>